<keyword evidence="4 7" id="KW-1133">Transmembrane helix</keyword>
<dbReference type="InterPro" id="IPR042217">
    <property type="entry name" value="T4SS_VirB10/TrbI"/>
</dbReference>
<name>A0ABT0MJR2_9GAMM</name>
<comment type="caution">
    <text evidence="8">The sequence shown here is derived from an EMBL/GenBank/DDBJ whole genome shotgun (WGS) entry which is preliminary data.</text>
</comment>
<dbReference type="CDD" id="cd16429">
    <property type="entry name" value="VirB10"/>
    <property type="match status" value="1"/>
</dbReference>
<evidence type="ECO:0000313" key="9">
    <source>
        <dbReference type="Proteomes" id="UP001431217"/>
    </source>
</evidence>
<dbReference type="Pfam" id="PF03743">
    <property type="entry name" value="TrbI"/>
    <property type="match status" value="1"/>
</dbReference>
<dbReference type="InterPro" id="IPR005498">
    <property type="entry name" value="T4SS_VirB10/TraB/TrbI"/>
</dbReference>
<evidence type="ECO:0000256" key="2">
    <source>
        <dbReference type="ARBA" id="ARBA00010265"/>
    </source>
</evidence>
<dbReference type="EMBL" id="JAMBEP010000002">
    <property type="protein sequence ID" value="MCL1635116.1"/>
    <property type="molecule type" value="Genomic_DNA"/>
</dbReference>
<comment type="similarity">
    <text evidence="2">Belongs to the TrbI/VirB10 family.</text>
</comment>
<keyword evidence="5 7" id="KW-0472">Membrane</keyword>
<evidence type="ECO:0000256" key="1">
    <source>
        <dbReference type="ARBA" id="ARBA00004167"/>
    </source>
</evidence>
<feature type="transmembrane region" description="Helical" evidence="7">
    <location>
        <begin position="63"/>
        <end position="84"/>
    </location>
</feature>
<protein>
    <recommendedName>
        <fullName evidence="10">Secretion protein</fullName>
    </recommendedName>
</protein>
<dbReference type="RefSeq" id="WP_249474440.1">
    <property type="nucleotide sequence ID" value="NZ_JAMBEP010000002.1"/>
</dbReference>
<feature type="region of interest" description="Disordered" evidence="6">
    <location>
        <begin position="1"/>
        <end position="54"/>
    </location>
</feature>
<sequence length="398" mass="42873">MSQTNSPELPEDPLPDEAGSGYRQTAEDGDQRSSYVNERRAEHDLDAHAPQLGRQDSRRTNRLVLALVGAVGVLMAVVIGFLIFKKSDSSSSGAAQPRAENVTVPETPDITPTDAPETQPIPLEQAARDARKKMPPPEEDSLPPSAAPRAPTLMERRMGSAEVTPDAQASQAQNPYLQALAARQNEKPQENPQVKTTRAQFLSNPDALLVRGTYLRCVLETRIITDIKGFTSCIVTEPVYSINGRKLLIPKGSKISGAYDTDANGPRVSVIWDRIITPTGVDVTMSSPGVDNLGGAGHPGDYNAHWASRMSSALMISLISDAFKYAAAEHGPPSTTVTNGIVTQEPFESNTARTMERLANQALERSVNRPATVTIHQGEVVNVYVAQDIDFSAVAADI</sequence>
<keyword evidence="9" id="KW-1185">Reference proteome</keyword>
<evidence type="ECO:0000256" key="4">
    <source>
        <dbReference type="ARBA" id="ARBA00022989"/>
    </source>
</evidence>
<proteinExistence type="inferred from homology"/>
<evidence type="ECO:0000256" key="7">
    <source>
        <dbReference type="SAM" id="Phobius"/>
    </source>
</evidence>
<evidence type="ECO:0000313" key="8">
    <source>
        <dbReference type="EMBL" id="MCL1635116.1"/>
    </source>
</evidence>
<comment type="subcellular location">
    <subcellularLocation>
        <location evidence="1">Membrane</location>
        <topology evidence="1">Single-pass membrane protein</topology>
    </subcellularLocation>
</comment>
<evidence type="ECO:0000256" key="3">
    <source>
        <dbReference type="ARBA" id="ARBA00022692"/>
    </source>
</evidence>
<accession>A0ABT0MJR2</accession>
<organism evidence="8 9">
    <name type="scientific">Luteimonas galliterrae</name>
    <dbReference type="NCBI Taxonomy" id="2940486"/>
    <lineage>
        <taxon>Bacteria</taxon>
        <taxon>Pseudomonadati</taxon>
        <taxon>Pseudomonadota</taxon>
        <taxon>Gammaproteobacteria</taxon>
        <taxon>Lysobacterales</taxon>
        <taxon>Lysobacteraceae</taxon>
        <taxon>Luteimonas</taxon>
    </lineage>
</organism>
<feature type="region of interest" description="Disordered" evidence="6">
    <location>
        <begin position="88"/>
        <end position="150"/>
    </location>
</feature>
<reference evidence="8 9" key="1">
    <citation type="submission" date="2022-05" db="EMBL/GenBank/DDBJ databases">
        <title>Luteimonas sp. SX5, whole genome shotgun sequencing project.</title>
        <authorList>
            <person name="Zhao G."/>
            <person name="Shen L."/>
        </authorList>
    </citation>
    <scope>NUCLEOTIDE SEQUENCE [LARGE SCALE GENOMIC DNA]</scope>
    <source>
        <strain evidence="8 9">SX5</strain>
    </source>
</reference>
<evidence type="ECO:0000256" key="6">
    <source>
        <dbReference type="SAM" id="MobiDB-lite"/>
    </source>
</evidence>
<keyword evidence="3 7" id="KW-0812">Transmembrane</keyword>
<dbReference type="Proteomes" id="UP001431217">
    <property type="component" value="Unassembled WGS sequence"/>
</dbReference>
<dbReference type="Gene3D" id="2.40.128.260">
    <property type="entry name" value="Type IV secretion system, VirB10/TraB/TrbI"/>
    <property type="match status" value="2"/>
</dbReference>
<feature type="compositionally biased region" description="Basic and acidic residues" evidence="6">
    <location>
        <begin position="25"/>
        <end position="47"/>
    </location>
</feature>
<evidence type="ECO:0008006" key="10">
    <source>
        <dbReference type="Google" id="ProtNLM"/>
    </source>
</evidence>
<evidence type="ECO:0000256" key="5">
    <source>
        <dbReference type="ARBA" id="ARBA00023136"/>
    </source>
</evidence>
<gene>
    <name evidence="8" type="ORF">M2650_10825</name>
</gene>